<name>S3V915_9LEPT</name>
<dbReference type="InterPro" id="IPR051531">
    <property type="entry name" value="N-acetyltransferase"/>
</dbReference>
<dbReference type="InterPro" id="IPR000182">
    <property type="entry name" value="GNAT_dom"/>
</dbReference>
<dbReference type="OrthoDB" id="9798081at2"/>
<accession>S3V915</accession>
<dbReference type="AlphaFoldDB" id="S3V915"/>
<dbReference type="InterPro" id="IPR016181">
    <property type="entry name" value="Acyl_CoA_acyltransferase"/>
</dbReference>
<reference evidence="2" key="1">
    <citation type="submission" date="2013-04" db="EMBL/GenBank/DDBJ databases">
        <authorList>
            <person name="Harkins D.M."/>
            <person name="Durkin A.S."/>
            <person name="Selengut J.D."/>
            <person name="Sanka R."/>
            <person name="DePew J."/>
            <person name="Purushe J."/>
            <person name="Ahmed A."/>
            <person name="van der Linden H."/>
            <person name="Goris M.G.A."/>
            <person name="Hartskeerl R.A."/>
            <person name="Vinetz J.M."/>
            <person name="Sutton G.G."/>
            <person name="Nelson W.C."/>
            <person name="Fouts D.E."/>
        </authorList>
    </citation>
    <scope>NUCLEOTIDE SEQUENCE [LARGE SCALE GENOMIC DNA]</scope>
    <source>
        <strain evidence="2">BUT 6</strain>
    </source>
</reference>
<evidence type="ECO:0000313" key="2">
    <source>
        <dbReference type="EMBL" id="EPG72910.1"/>
    </source>
</evidence>
<organism evidence="2 3">
    <name type="scientific">Leptospira fainei serovar Hurstbridge str. BUT 6</name>
    <dbReference type="NCBI Taxonomy" id="1193011"/>
    <lineage>
        <taxon>Bacteria</taxon>
        <taxon>Pseudomonadati</taxon>
        <taxon>Spirochaetota</taxon>
        <taxon>Spirochaetia</taxon>
        <taxon>Leptospirales</taxon>
        <taxon>Leptospiraceae</taxon>
        <taxon>Leptospira</taxon>
    </lineage>
</organism>
<comment type="caution">
    <text evidence="2">The sequence shown here is derived from an EMBL/GenBank/DDBJ whole genome shotgun (WGS) entry which is preliminary data.</text>
</comment>
<dbReference type="GO" id="GO:0016747">
    <property type="term" value="F:acyltransferase activity, transferring groups other than amino-acyl groups"/>
    <property type="evidence" value="ECO:0007669"/>
    <property type="project" value="InterPro"/>
</dbReference>
<proteinExistence type="predicted"/>
<protein>
    <submittedName>
        <fullName evidence="2">Acetyltransferase (GNAT) domain protein</fullName>
    </submittedName>
</protein>
<dbReference type="STRING" id="1193011.LEP1GSC058_3604"/>
<dbReference type="EMBL" id="AKWZ02000010">
    <property type="protein sequence ID" value="EPG72910.1"/>
    <property type="molecule type" value="Genomic_DNA"/>
</dbReference>
<keyword evidence="3" id="KW-1185">Reference proteome</keyword>
<feature type="domain" description="N-acetyltransferase" evidence="1">
    <location>
        <begin position="12"/>
        <end position="178"/>
    </location>
</feature>
<dbReference type="Proteomes" id="UP000014540">
    <property type="component" value="Unassembled WGS sequence"/>
</dbReference>
<evidence type="ECO:0000259" key="1">
    <source>
        <dbReference type="PROSITE" id="PS51186"/>
    </source>
</evidence>
<evidence type="ECO:0000313" key="3">
    <source>
        <dbReference type="Proteomes" id="UP000014540"/>
    </source>
</evidence>
<dbReference type="PROSITE" id="PS51186">
    <property type="entry name" value="GNAT"/>
    <property type="match status" value="1"/>
</dbReference>
<gene>
    <name evidence="2" type="ORF">LEP1GSC058_3604</name>
</gene>
<dbReference type="PANTHER" id="PTHR43792">
    <property type="entry name" value="GNAT FAMILY, PUTATIVE (AFU_ORTHOLOGUE AFUA_3G00765)-RELATED-RELATED"/>
    <property type="match status" value="1"/>
</dbReference>
<dbReference type="RefSeq" id="WP_016549407.1">
    <property type="nucleotide sequence ID" value="NZ_AKWZ02000010.1"/>
</dbReference>
<dbReference type="Pfam" id="PF13302">
    <property type="entry name" value="Acetyltransf_3"/>
    <property type="match status" value="1"/>
</dbReference>
<dbReference type="PANTHER" id="PTHR43792:SF1">
    <property type="entry name" value="N-ACETYLTRANSFERASE DOMAIN-CONTAINING PROTEIN"/>
    <property type="match status" value="1"/>
</dbReference>
<sequence length="178" mass="20936">MPFPTFIRTERLLLRTWNDGDRDSLFKLNSNPRVMEFFPTLLSAKESNELFDRIQKHWNRYNFGLFAVEDLDENSFIGFVGIVHVDFDCFFAPNLEIGWRILPDFWGKGYASEAAISTIRYAFQELNATEIVSFTSVLNERSRSVMRKIGMEFITEFHHPNLPMDDRLSKHALYKIIK</sequence>
<dbReference type="Gene3D" id="3.40.630.30">
    <property type="match status" value="1"/>
</dbReference>
<dbReference type="SUPFAM" id="SSF55729">
    <property type="entry name" value="Acyl-CoA N-acyltransferases (Nat)"/>
    <property type="match status" value="1"/>
</dbReference>